<dbReference type="EMBL" id="MU865946">
    <property type="protein sequence ID" value="KAK4447997.1"/>
    <property type="molecule type" value="Genomic_DNA"/>
</dbReference>
<dbReference type="Proteomes" id="UP001321760">
    <property type="component" value="Unassembled WGS sequence"/>
</dbReference>
<accession>A0AAV9GKV7</accession>
<keyword evidence="3" id="KW-1185">Reference proteome</keyword>
<organism evidence="2 3">
    <name type="scientific">Podospora aff. communis PSN243</name>
    <dbReference type="NCBI Taxonomy" id="3040156"/>
    <lineage>
        <taxon>Eukaryota</taxon>
        <taxon>Fungi</taxon>
        <taxon>Dikarya</taxon>
        <taxon>Ascomycota</taxon>
        <taxon>Pezizomycotina</taxon>
        <taxon>Sordariomycetes</taxon>
        <taxon>Sordariomycetidae</taxon>
        <taxon>Sordariales</taxon>
        <taxon>Podosporaceae</taxon>
        <taxon>Podospora</taxon>
    </lineage>
</organism>
<proteinExistence type="predicted"/>
<feature type="transmembrane region" description="Helical" evidence="1">
    <location>
        <begin position="20"/>
        <end position="43"/>
    </location>
</feature>
<evidence type="ECO:0000256" key="1">
    <source>
        <dbReference type="SAM" id="Phobius"/>
    </source>
</evidence>
<comment type="caution">
    <text evidence="2">The sequence shown here is derived from an EMBL/GenBank/DDBJ whole genome shotgun (WGS) entry which is preliminary data.</text>
</comment>
<reference evidence="2" key="1">
    <citation type="journal article" date="2023" name="Mol. Phylogenet. Evol.">
        <title>Genome-scale phylogeny and comparative genomics of the fungal order Sordariales.</title>
        <authorList>
            <person name="Hensen N."/>
            <person name="Bonometti L."/>
            <person name="Westerberg I."/>
            <person name="Brannstrom I.O."/>
            <person name="Guillou S."/>
            <person name="Cros-Aarteil S."/>
            <person name="Calhoun S."/>
            <person name="Haridas S."/>
            <person name="Kuo A."/>
            <person name="Mondo S."/>
            <person name="Pangilinan J."/>
            <person name="Riley R."/>
            <person name="LaButti K."/>
            <person name="Andreopoulos B."/>
            <person name="Lipzen A."/>
            <person name="Chen C."/>
            <person name="Yan M."/>
            <person name="Daum C."/>
            <person name="Ng V."/>
            <person name="Clum A."/>
            <person name="Steindorff A."/>
            <person name="Ohm R.A."/>
            <person name="Martin F."/>
            <person name="Silar P."/>
            <person name="Natvig D.O."/>
            <person name="Lalanne C."/>
            <person name="Gautier V."/>
            <person name="Ament-Velasquez S.L."/>
            <person name="Kruys A."/>
            <person name="Hutchinson M.I."/>
            <person name="Powell A.J."/>
            <person name="Barry K."/>
            <person name="Miller A.N."/>
            <person name="Grigoriev I.V."/>
            <person name="Debuchy R."/>
            <person name="Gladieux P."/>
            <person name="Hiltunen Thoren M."/>
            <person name="Johannesson H."/>
        </authorList>
    </citation>
    <scope>NUCLEOTIDE SEQUENCE</scope>
    <source>
        <strain evidence="2">PSN243</strain>
    </source>
</reference>
<name>A0AAV9GKV7_9PEZI</name>
<reference evidence="2" key="2">
    <citation type="submission" date="2023-05" db="EMBL/GenBank/DDBJ databases">
        <authorList>
            <consortium name="Lawrence Berkeley National Laboratory"/>
            <person name="Steindorff A."/>
            <person name="Hensen N."/>
            <person name="Bonometti L."/>
            <person name="Westerberg I."/>
            <person name="Brannstrom I.O."/>
            <person name="Guillou S."/>
            <person name="Cros-Aarteil S."/>
            <person name="Calhoun S."/>
            <person name="Haridas S."/>
            <person name="Kuo A."/>
            <person name="Mondo S."/>
            <person name="Pangilinan J."/>
            <person name="Riley R."/>
            <person name="Labutti K."/>
            <person name="Andreopoulos B."/>
            <person name="Lipzen A."/>
            <person name="Chen C."/>
            <person name="Yanf M."/>
            <person name="Daum C."/>
            <person name="Ng V."/>
            <person name="Clum A."/>
            <person name="Ohm R."/>
            <person name="Martin F."/>
            <person name="Silar P."/>
            <person name="Natvig D."/>
            <person name="Lalanne C."/>
            <person name="Gautier V."/>
            <person name="Ament-Velasquez S.L."/>
            <person name="Kruys A."/>
            <person name="Hutchinson M.I."/>
            <person name="Powell A.J."/>
            <person name="Barry K."/>
            <person name="Miller A.N."/>
            <person name="Grigoriev I.V."/>
            <person name="Debuchy R."/>
            <person name="Gladieux P."/>
            <person name="Thoren M.H."/>
            <person name="Johannesson H."/>
        </authorList>
    </citation>
    <scope>NUCLEOTIDE SEQUENCE</scope>
    <source>
        <strain evidence="2">PSN243</strain>
    </source>
</reference>
<dbReference type="InterPro" id="IPR021514">
    <property type="entry name" value="DUF3176"/>
</dbReference>
<protein>
    <submittedName>
        <fullName evidence="2">Uncharacterized protein</fullName>
    </submittedName>
</protein>
<evidence type="ECO:0000313" key="2">
    <source>
        <dbReference type="EMBL" id="KAK4447997.1"/>
    </source>
</evidence>
<sequence>MNDRPLTDWAPTNWAAPVSINAVISAIAVVSRATLAMPIIACINQLKWVYFKRPHKVSDMETFDSASRGGMGSVKFLFKIPMNGAAIGALVTLLAYFLGPFYQQVIRLEQREIFVSGNETAAAFSFAHEYFTNVSLNAATGTTIPHSIDSRMQGAMIAGVFGNNISSTFSCPSACRWPGPIITLGFHSECRNITVRTLATKRCQDRITGEEVDNSAKVSNNCTLVTPNGIKLVSDYTRTSNWTGYYLTGKTIPFPLVDAPMIEESSFKEPNFTLSANIFTAVQYKINRPSDVDEMIRGEDIHECTISVAAYNYSDIQSSGNELWIGRRDIISSQLSIRSVNANESDSLRRNETFVYSAPGIPDLSIKRLDLESIAGFLRDEFTDIVIEDGVDPEQTFGVSVSLASRNLTESFAGMTEQMTRHIALGDKQQVQAGNVVQTIVFVVAWYHMLILPIFVTTATLFLLMFTIWRSRASTGAVLWKSSALALLFHHITPSDDPVARGAALRCDFADPKDLQRAAKNMKMQKVD</sequence>
<evidence type="ECO:0000313" key="3">
    <source>
        <dbReference type="Proteomes" id="UP001321760"/>
    </source>
</evidence>
<keyword evidence="1" id="KW-0812">Transmembrane</keyword>
<keyword evidence="1" id="KW-0472">Membrane</keyword>
<feature type="transmembrane region" description="Helical" evidence="1">
    <location>
        <begin position="76"/>
        <end position="98"/>
    </location>
</feature>
<feature type="transmembrane region" description="Helical" evidence="1">
    <location>
        <begin position="445"/>
        <end position="469"/>
    </location>
</feature>
<keyword evidence="1" id="KW-1133">Transmembrane helix</keyword>
<dbReference type="Pfam" id="PF11374">
    <property type="entry name" value="DUF3176"/>
    <property type="match status" value="1"/>
</dbReference>
<gene>
    <name evidence="2" type="ORF">QBC34DRAFT_408659</name>
</gene>
<dbReference type="PANTHER" id="PTHR35394:SF5">
    <property type="entry name" value="DUF3176 DOMAIN-CONTAINING PROTEIN"/>
    <property type="match status" value="1"/>
</dbReference>
<dbReference type="PANTHER" id="PTHR35394">
    <property type="entry name" value="DUF3176 DOMAIN-CONTAINING PROTEIN"/>
    <property type="match status" value="1"/>
</dbReference>
<dbReference type="AlphaFoldDB" id="A0AAV9GKV7"/>